<dbReference type="AlphaFoldDB" id="A0AAD7C9Q3"/>
<reference evidence="1" key="1">
    <citation type="submission" date="2023-03" db="EMBL/GenBank/DDBJ databases">
        <title>Massive genome expansion in bonnet fungi (Mycena s.s.) driven by repeated elements and novel gene families across ecological guilds.</title>
        <authorList>
            <consortium name="Lawrence Berkeley National Laboratory"/>
            <person name="Harder C.B."/>
            <person name="Miyauchi S."/>
            <person name="Viragh M."/>
            <person name="Kuo A."/>
            <person name="Thoen E."/>
            <person name="Andreopoulos B."/>
            <person name="Lu D."/>
            <person name="Skrede I."/>
            <person name="Drula E."/>
            <person name="Henrissat B."/>
            <person name="Morin E."/>
            <person name="Kohler A."/>
            <person name="Barry K."/>
            <person name="LaButti K."/>
            <person name="Morin E."/>
            <person name="Salamov A."/>
            <person name="Lipzen A."/>
            <person name="Mereny Z."/>
            <person name="Hegedus B."/>
            <person name="Baldrian P."/>
            <person name="Stursova M."/>
            <person name="Weitz H."/>
            <person name="Taylor A."/>
            <person name="Grigoriev I.V."/>
            <person name="Nagy L.G."/>
            <person name="Martin F."/>
            <person name="Kauserud H."/>
        </authorList>
    </citation>
    <scope>NUCLEOTIDE SEQUENCE</scope>
    <source>
        <strain evidence="1">CBHHK067</strain>
    </source>
</reference>
<dbReference type="Proteomes" id="UP001221757">
    <property type="component" value="Unassembled WGS sequence"/>
</dbReference>
<sequence>MSKTTILFTRIAHSVALNDASQIAFQLKCRPAWWKAGAAKLAATATYPLGELLEMHVGDGGIVLPLCPDSGAGATLGTLTVRVRAFSSLEATKLSLDSAREFHRRSKTLSAKHAARYKAGYEVLKPICAILDIVGPLIAFSPEPICAAVIGVVRGAAKVKGLQQRLAKADTDLNSSLILHTAIAHGNVAHNVGELHVGSALSRLHPLPMYTARRPRCEDGEHTATRAHIAAWATAPTAQNVLWLRGPAEAAVATTLFHEFFLAEQLCAHFFFERPLDCGRFAPTTTQREQDPAFIFQTLAAQLGGPLAKRSARPCARTRSSRPGRRRCSARSCLWRRCALRRPRGRCCSSWTGCTGAGRPLGGDGARSGRCCSGLLRLLVEGSGDFPANVRLLLCSRESASVREVVRGCERVTEYEMEAGPAEACRDWSQR</sequence>
<name>A0AAD7C9Q3_MYCRO</name>
<accession>A0AAD7C9Q3</accession>
<evidence type="ECO:0000313" key="1">
    <source>
        <dbReference type="EMBL" id="KAJ7643233.1"/>
    </source>
</evidence>
<organism evidence="1 2">
    <name type="scientific">Mycena rosella</name>
    <name type="common">Pink bonnet</name>
    <name type="synonym">Agaricus rosellus</name>
    <dbReference type="NCBI Taxonomy" id="1033263"/>
    <lineage>
        <taxon>Eukaryota</taxon>
        <taxon>Fungi</taxon>
        <taxon>Dikarya</taxon>
        <taxon>Basidiomycota</taxon>
        <taxon>Agaricomycotina</taxon>
        <taxon>Agaricomycetes</taxon>
        <taxon>Agaricomycetidae</taxon>
        <taxon>Agaricales</taxon>
        <taxon>Marasmiineae</taxon>
        <taxon>Mycenaceae</taxon>
        <taxon>Mycena</taxon>
    </lineage>
</organism>
<gene>
    <name evidence="1" type="ORF">B0H17DRAFT_459354</name>
</gene>
<keyword evidence="2" id="KW-1185">Reference proteome</keyword>
<dbReference type="EMBL" id="JARKIE010000407">
    <property type="protein sequence ID" value="KAJ7643233.1"/>
    <property type="molecule type" value="Genomic_DNA"/>
</dbReference>
<evidence type="ECO:0000313" key="2">
    <source>
        <dbReference type="Proteomes" id="UP001221757"/>
    </source>
</evidence>
<comment type="caution">
    <text evidence="1">The sequence shown here is derived from an EMBL/GenBank/DDBJ whole genome shotgun (WGS) entry which is preliminary data.</text>
</comment>
<proteinExistence type="predicted"/>
<protein>
    <submittedName>
        <fullName evidence="1">Uncharacterized protein</fullName>
    </submittedName>
</protein>